<evidence type="ECO:0008006" key="3">
    <source>
        <dbReference type="Google" id="ProtNLM"/>
    </source>
</evidence>
<gene>
    <name evidence="1" type="ORF">Lche_0339</name>
</gene>
<accession>A0A0W0SGT8</accession>
<dbReference type="EMBL" id="LNXW01000008">
    <property type="protein sequence ID" value="KTC82659.1"/>
    <property type="molecule type" value="Genomic_DNA"/>
</dbReference>
<dbReference type="STRING" id="28084.Lche_0339"/>
<sequence>MTQRIILNKFIKFLDIIENQLIKELKEEFPTNYQDKVKVTQHDLNDLRLTLKKGHCLGFSVIDAAMDHIGKLDWWDHARIAVAHWDEQESTLDKLIELPDSENDFFGQTKKEKEEDSIQSPPLDKKKIKLKTLFSRLLPYVIFTQACFDKNFKPNNLNQYTLLSPTEHHFEILSKEGVVKSIQQRSITAGNLTTAELLKLLDENDFTDTIAIVHSPRHAIRVSCKNGLWSVYNSNYDQTSLTTCRKYFPIKLGVVNAIFGILGQSIAIEIATTDSLKKISLPLFSELKPFEMLDRLREDGLFVIAKWCPDMLLKVLEQVENLPSADKIIAQGLLRKNNGTGLKFIAKFAPEALSKALELAAKAKNGDKLIARALLAQDDEEDTKEIGLKAILFHAPASLALALDLASQTLEGCELIVQALLFKDNDDWSVLHYIAAHLPDLLPKVFDLFNKTANGPQQLAKFILEKNKHNSTLIYLVARHGPNALSQTLDIASKGNIHEPEFLAKEIVKNLTVIAQYAPHTLSKALNAAMKAPNGSTLIKEALFAKNKMGLKIIERHAPQCLTQVHEMIQDNPDKPVEGQQPPSIVPTKMSFWERNRISTTVLTAAVVGVTAWFATKK</sequence>
<protein>
    <recommendedName>
        <fullName evidence="3">Ankyrin repeats (3 copies)</fullName>
    </recommendedName>
</protein>
<dbReference type="PATRIC" id="fig|28084.5.peg.365"/>
<evidence type="ECO:0000313" key="2">
    <source>
        <dbReference type="Proteomes" id="UP000054921"/>
    </source>
</evidence>
<proteinExistence type="predicted"/>
<dbReference type="RefSeq" id="WP_058387285.1">
    <property type="nucleotide sequence ID" value="NZ_LNXW01000008.1"/>
</dbReference>
<comment type="caution">
    <text evidence="1">The sequence shown here is derived from an EMBL/GenBank/DDBJ whole genome shotgun (WGS) entry which is preliminary data.</text>
</comment>
<organism evidence="1 2">
    <name type="scientific">Legionella cherrii</name>
    <dbReference type="NCBI Taxonomy" id="28084"/>
    <lineage>
        <taxon>Bacteria</taxon>
        <taxon>Pseudomonadati</taxon>
        <taxon>Pseudomonadota</taxon>
        <taxon>Gammaproteobacteria</taxon>
        <taxon>Legionellales</taxon>
        <taxon>Legionellaceae</taxon>
        <taxon>Legionella</taxon>
    </lineage>
</organism>
<evidence type="ECO:0000313" key="1">
    <source>
        <dbReference type="EMBL" id="KTC82659.1"/>
    </source>
</evidence>
<dbReference type="OrthoDB" id="5647295at2"/>
<name>A0A0W0SGT8_9GAMM</name>
<dbReference type="Proteomes" id="UP000054921">
    <property type="component" value="Unassembled WGS sequence"/>
</dbReference>
<reference evidence="1 2" key="1">
    <citation type="submission" date="2015-11" db="EMBL/GenBank/DDBJ databases">
        <title>Genomic analysis of 38 Legionella species identifies large and diverse effector repertoires.</title>
        <authorList>
            <person name="Burstein D."/>
            <person name="Amaro F."/>
            <person name="Zusman T."/>
            <person name="Lifshitz Z."/>
            <person name="Cohen O."/>
            <person name="Gilbert J.A."/>
            <person name="Pupko T."/>
            <person name="Shuman H.A."/>
            <person name="Segal G."/>
        </authorList>
    </citation>
    <scope>NUCLEOTIDE SEQUENCE [LARGE SCALE GENOMIC DNA]</scope>
    <source>
        <strain evidence="1 2">ORW</strain>
    </source>
</reference>
<dbReference type="AlphaFoldDB" id="A0A0W0SGT8"/>